<proteinExistence type="predicted"/>
<dbReference type="EMBL" id="UINC01203102">
    <property type="protein sequence ID" value="SVE23202.1"/>
    <property type="molecule type" value="Genomic_DNA"/>
</dbReference>
<sequence length="64" mass="7027">MNRILFFISLFIASAFGQPKEQIEFQLNTISGVVLNSIDATPVVQLKVEVLSGNNLTKDSTLTD</sequence>
<protein>
    <submittedName>
        <fullName evidence="1">Uncharacterized protein</fullName>
    </submittedName>
</protein>
<gene>
    <name evidence="1" type="ORF">METZ01_LOCUS476056</name>
</gene>
<name>A0A383BTI2_9ZZZZ</name>
<accession>A0A383BTI2</accession>
<dbReference type="AlphaFoldDB" id="A0A383BTI2"/>
<reference evidence="1" key="1">
    <citation type="submission" date="2018-05" db="EMBL/GenBank/DDBJ databases">
        <authorList>
            <person name="Lanie J.A."/>
            <person name="Ng W.-L."/>
            <person name="Kazmierczak K.M."/>
            <person name="Andrzejewski T.M."/>
            <person name="Davidsen T.M."/>
            <person name="Wayne K.J."/>
            <person name="Tettelin H."/>
            <person name="Glass J.I."/>
            <person name="Rusch D."/>
            <person name="Podicherti R."/>
            <person name="Tsui H.-C.T."/>
            <person name="Winkler M.E."/>
        </authorList>
    </citation>
    <scope>NUCLEOTIDE SEQUENCE</scope>
</reference>
<feature type="non-terminal residue" evidence="1">
    <location>
        <position position="1"/>
    </location>
</feature>
<feature type="non-terminal residue" evidence="1">
    <location>
        <position position="64"/>
    </location>
</feature>
<evidence type="ECO:0000313" key="1">
    <source>
        <dbReference type="EMBL" id="SVE23202.1"/>
    </source>
</evidence>
<organism evidence="1">
    <name type="scientific">marine metagenome</name>
    <dbReference type="NCBI Taxonomy" id="408172"/>
    <lineage>
        <taxon>unclassified sequences</taxon>
        <taxon>metagenomes</taxon>
        <taxon>ecological metagenomes</taxon>
    </lineage>
</organism>